<reference evidence="9" key="2">
    <citation type="submission" date="2021-03" db="UniProtKB">
        <authorList>
            <consortium name="EnsemblPlants"/>
        </authorList>
    </citation>
    <scope>IDENTIFICATION</scope>
</reference>
<organism evidence="9 10">
    <name type="scientific">Chenopodium quinoa</name>
    <name type="common">Quinoa</name>
    <dbReference type="NCBI Taxonomy" id="63459"/>
    <lineage>
        <taxon>Eukaryota</taxon>
        <taxon>Viridiplantae</taxon>
        <taxon>Streptophyta</taxon>
        <taxon>Embryophyta</taxon>
        <taxon>Tracheophyta</taxon>
        <taxon>Spermatophyta</taxon>
        <taxon>Magnoliopsida</taxon>
        <taxon>eudicotyledons</taxon>
        <taxon>Gunneridae</taxon>
        <taxon>Pentapetalae</taxon>
        <taxon>Caryophyllales</taxon>
        <taxon>Chenopodiaceae</taxon>
        <taxon>Chenopodioideae</taxon>
        <taxon>Atripliceae</taxon>
        <taxon>Chenopodium</taxon>
    </lineage>
</organism>
<dbReference type="InterPro" id="IPR051238">
    <property type="entry name" value="GDSL_esterase/lipase"/>
</dbReference>
<protein>
    <recommendedName>
        <fullName evidence="11">GDSL esterase/lipase</fullName>
    </recommendedName>
</protein>
<keyword evidence="4 8" id="KW-0732">Signal</keyword>
<dbReference type="PANTHER" id="PTHR45650:SF9">
    <property type="entry name" value="SGNH HYDROLASE-TYPE ESTERASE DOMAIN-CONTAINING PROTEIN"/>
    <property type="match status" value="1"/>
</dbReference>
<accession>A0A803MDT8</accession>
<dbReference type="AlphaFoldDB" id="A0A803MDT8"/>
<dbReference type="Pfam" id="PF00657">
    <property type="entry name" value="Lipase_GDSL"/>
    <property type="match status" value="1"/>
</dbReference>
<keyword evidence="10" id="KW-1185">Reference proteome</keyword>
<evidence type="ECO:0000256" key="1">
    <source>
        <dbReference type="ARBA" id="ARBA00004613"/>
    </source>
</evidence>
<feature type="chain" id="PRO_5031242307" description="GDSL esterase/lipase" evidence="8">
    <location>
        <begin position="23"/>
        <end position="301"/>
    </location>
</feature>
<dbReference type="Gene3D" id="3.40.50.1110">
    <property type="entry name" value="SGNH hydrolase"/>
    <property type="match status" value="1"/>
</dbReference>
<evidence type="ECO:0000313" key="10">
    <source>
        <dbReference type="Proteomes" id="UP000596660"/>
    </source>
</evidence>
<evidence type="ECO:0000256" key="7">
    <source>
        <dbReference type="ARBA" id="ARBA00023098"/>
    </source>
</evidence>
<keyword evidence="6" id="KW-0442">Lipid degradation</keyword>
<evidence type="ECO:0008006" key="11">
    <source>
        <dbReference type="Google" id="ProtNLM"/>
    </source>
</evidence>
<evidence type="ECO:0000256" key="3">
    <source>
        <dbReference type="ARBA" id="ARBA00022525"/>
    </source>
</evidence>
<dbReference type="PANTHER" id="PTHR45650">
    <property type="entry name" value="GDSL-LIKE LIPASE/ACYLHYDROLASE-RELATED"/>
    <property type="match status" value="1"/>
</dbReference>
<evidence type="ECO:0000256" key="2">
    <source>
        <dbReference type="ARBA" id="ARBA00008668"/>
    </source>
</evidence>
<dbReference type="InterPro" id="IPR001087">
    <property type="entry name" value="GDSL"/>
</dbReference>
<evidence type="ECO:0000256" key="5">
    <source>
        <dbReference type="ARBA" id="ARBA00022801"/>
    </source>
</evidence>
<dbReference type="CDD" id="cd01837">
    <property type="entry name" value="SGNH_plant_lipase_like"/>
    <property type="match status" value="1"/>
</dbReference>
<keyword evidence="3" id="KW-0964">Secreted</keyword>
<reference evidence="9" key="1">
    <citation type="journal article" date="2017" name="Nature">
        <title>The genome of Chenopodium quinoa.</title>
        <authorList>
            <person name="Jarvis D.E."/>
            <person name="Ho Y.S."/>
            <person name="Lightfoot D.J."/>
            <person name="Schmoeckel S.M."/>
            <person name="Li B."/>
            <person name="Borm T.J.A."/>
            <person name="Ohyanagi H."/>
            <person name="Mineta K."/>
            <person name="Michell C.T."/>
            <person name="Saber N."/>
            <person name="Kharbatia N.M."/>
            <person name="Rupper R.R."/>
            <person name="Sharp A.R."/>
            <person name="Dally N."/>
            <person name="Boughton B.A."/>
            <person name="Woo Y.H."/>
            <person name="Gao G."/>
            <person name="Schijlen E.G.W.M."/>
            <person name="Guo X."/>
            <person name="Momin A.A."/>
            <person name="Negrao S."/>
            <person name="Al-Babili S."/>
            <person name="Gehring C."/>
            <person name="Roessner U."/>
            <person name="Jung C."/>
            <person name="Murphy K."/>
            <person name="Arold S.T."/>
            <person name="Gojobori T."/>
            <person name="van der Linden C.G."/>
            <person name="van Loo E.N."/>
            <person name="Jellen E.N."/>
            <person name="Maughan P.J."/>
            <person name="Tester M."/>
        </authorList>
    </citation>
    <scope>NUCLEOTIDE SEQUENCE [LARGE SCALE GENOMIC DNA]</scope>
    <source>
        <strain evidence="9">cv. PI 614886</strain>
    </source>
</reference>
<evidence type="ECO:0000256" key="8">
    <source>
        <dbReference type="SAM" id="SignalP"/>
    </source>
</evidence>
<proteinExistence type="inferred from homology"/>
<evidence type="ECO:0000256" key="6">
    <source>
        <dbReference type="ARBA" id="ARBA00022963"/>
    </source>
</evidence>
<dbReference type="GO" id="GO:0016788">
    <property type="term" value="F:hydrolase activity, acting on ester bonds"/>
    <property type="evidence" value="ECO:0007669"/>
    <property type="project" value="InterPro"/>
</dbReference>
<dbReference type="InterPro" id="IPR035669">
    <property type="entry name" value="SGNH_plant_lipase-like"/>
</dbReference>
<comment type="similarity">
    <text evidence="2">Belongs to the 'GDSL' lipolytic enzyme family.</text>
</comment>
<dbReference type="Gramene" id="AUR62027631-RA">
    <property type="protein sequence ID" value="AUR62027631-RA:cds"/>
    <property type="gene ID" value="AUR62027631"/>
</dbReference>
<dbReference type="Proteomes" id="UP000596660">
    <property type="component" value="Unplaced"/>
</dbReference>
<keyword evidence="7" id="KW-0443">Lipid metabolism</keyword>
<keyword evidence="5" id="KW-0378">Hydrolase</keyword>
<sequence>MWRFSSFIVLILISITKLGAHAHPLVPCFFIFGDSLSDPGNNNRLKTKAKANYRPYGIDIPGRKPTGRFSNGLTAVDVIAEQLGFHRRIPPFSSTKGHDILKGVNYASGAAGIRPETSQHLGDIVSFDKQLRNHQKLISRLNTKLNGSTQAQAHLKKCLYTTIIGSNDYINNYFMPEHYSTGRNYTYDSYANSLISLYRRNLQILYKNGARKVVVFGLGLVGCTLGQVIKNRPHSLCVDDVNIAVLLMNDKLKALVAELNRKNRDAKFTYINLQGMVIGPHNGLFLTKLNCSKIFYWPGHA</sequence>
<dbReference type="GO" id="GO:0005576">
    <property type="term" value="C:extracellular region"/>
    <property type="evidence" value="ECO:0007669"/>
    <property type="project" value="UniProtKB-SubCell"/>
</dbReference>
<dbReference type="InterPro" id="IPR036514">
    <property type="entry name" value="SGNH_hydro_sf"/>
</dbReference>
<comment type="subcellular location">
    <subcellularLocation>
        <location evidence="1">Secreted</location>
    </subcellularLocation>
</comment>
<evidence type="ECO:0000256" key="4">
    <source>
        <dbReference type="ARBA" id="ARBA00022729"/>
    </source>
</evidence>
<dbReference type="GO" id="GO:0016042">
    <property type="term" value="P:lipid catabolic process"/>
    <property type="evidence" value="ECO:0007669"/>
    <property type="project" value="UniProtKB-KW"/>
</dbReference>
<dbReference type="EnsemblPlants" id="AUR62027631-RA">
    <property type="protein sequence ID" value="AUR62027631-RA:cds"/>
    <property type="gene ID" value="AUR62027631"/>
</dbReference>
<dbReference type="OMA" id="KIRHKAC"/>
<evidence type="ECO:0000313" key="9">
    <source>
        <dbReference type="EnsemblPlants" id="AUR62027631-RA:cds"/>
    </source>
</evidence>
<dbReference type="SMR" id="A0A803MDT8"/>
<name>A0A803MDT8_CHEQI</name>
<feature type="signal peptide" evidence="8">
    <location>
        <begin position="1"/>
        <end position="22"/>
    </location>
</feature>